<name>A0A0C9TX15_SPHS4</name>
<protein>
    <recommendedName>
        <fullName evidence="1">CHAT domain-containing protein</fullName>
    </recommendedName>
</protein>
<reference evidence="2 3" key="1">
    <citation type="submission" date="2014-06" db="EMBL/GenBank/DDBJ databases">
        <title>Evolutionary Origins and Diversification of the Mycorrhizal Mutualists.</title>
        <authorList>
            <consortium name="DOE Joint Genome Institute"/>
            <consortium name="Mycorrhizal Genomics Consortium"/>
            <person name="Kohler A."/>
            <person name="Kuo A."/>
            <person name="Nagy L.G."/>
            <person name="Floudas D."/>
            <person name="Copeland A."/>
            <person name="Barry K.W."/>
            <person name="Cichocki N."/>
            <person name="Veneault-Fourrey C."/>
            <person name="LaButti K."/>
            <person name="Lindquist E.A."/>
            <person name="Lipzen A."/>
            <person name="Lundell T."/>
            <person name="Morin E."/>
            <person name="Murat C."/>
            <person name="Riley R."/>
            <person name="Ohm R."/>
            <person name="Sun H."/>
            <person name="Tunlid A."/>
            <person name="Henrissat B."/>
            <person name="Grigoriev I.V."/>
            <person name="Hibbett D.S."/>
            <person name="Martin F."/>
        </authorList>
    </citation>
    <scope>NUCLEOTIDE SEQUENCE [LARGE SCALE GENOMIC DNA]</scope>
    <source>
        <strain evidence="2 3">SS14</strain>
    </source>
</reference>
<dbReference type="Proteomes" id="UP000054279">
    <property type="component" value="Unassembled WGS sequence"/>
</dbReference>
<organism evidence="2 3">
    <name type="scientific">Sphaerobolus stellatus (strain SS14)</name>
    <dbReference type="NCBI Taxonomy" id="990650"/>
    <lineage>
        <taxon>Eukaryota</taxon>
        <taxon>Fungi</taxon>
        <taxon>Dikarya</taxon>
        <taxon>Basidiomycota</taxon>
        <taxon>Agaricomycotina</taxon>
        <taxon>Agaricomycetes</taxon>
        <taxon>Phallomycetidae</taxon>
        <taxon>Geastrales</taxon>
        <taxon>Sphaerobolaceae</taxon>
        <taxon>Sphaerobolus</taxon>
    </lineage>
</organism>
<proteinExistence type="predicted"/>
<sequence>MDQQTVLCKGHRTLAADYKKLVDKVCKLEGFENFLQSKKLTELIPAATKGPVIMVNVHTSRCDALVLHSNNPSQPLIHIPLLDFCEEKADNLYSQMMSILTTYNDSRLTLQSILGNLWSWVVDPILSTVGNMLLLSNLIDDQLPHITWCPTGQLAFLPLHAAGIYGTTDASKNRNAFDLVVSSYTPTLTALVNSMATVNHATTLISPPRMLIVSQAKTPGQHHLPGTIKEAECIEKIISSKNCIHLEGEKATVSAVLREMGKNSWVHLACHGIQNIMEPLKSSFILHDGNIYG</sequence>
<dbReference type="HOGENOM" id="CLU_950512_0_0_1"/>
<evidence type="ECO:0000313" key="2">
    <source>
        <dbReference type="EMBL" id="KIJ26354.1"/>
    </source>
</evidence>
<dbReference type="InterPro" id="IPR024983">
    <property type="entry name" value="CHAT_dom"/>
</dbReference>
<keyword evidence="3" id="KW-1185">Reference proteome</keyword>
<dbReference type="OrthoDB" id="9991317at2759"/>
<dbReference type="Pfam" id="PF12770">
    <property type="entry name" value="CHAT"/>
    <property type="match status" value="1"/>
</dbReference>
<evidence type="ECO:0000313" key="3">
    <source>
        <dbReference type="Proteomes" id="UP000054279"/>
    </source>
</evidence>
<dbReference type="EMBL" id="KN837373">
    <property type="protein sequence ID" value="KIJ26354.1"/>
    <property type="molecule type" value="Genomic_DNA"/>
</dbReference>
<accession>A0A0C9TX15</accession>
<evidence type="ECO:0000259" key="1">
    <source>
        <dbReference type="Pfam" id="PF12770"/>
    </source>
</evidence>
<feature type="domain" description="CHAT" evidence="1">
    <location>
        <begin position="113"/>
        <end position="289"/>
    </location>
</feature>
<gene>
    <name evidence="2" type="ORF">M422DRAFT_272594</name>
</gene>
<dbReference type="AlphaFoldDB" id="A0A0C9TX15"/>